<sequence>MNISMSSLTFISIILTIIVYLGARWLSIRVLSPFTTPVLTATIVIILALHLMGISYEQYTPAKEWMTFLLGPATVALAVPMYHNRDVIMEKLFPALFGLIIGTISTIISAVWLSKALGLSDTIQATSTVKAVTTPVAIEAVLLVGGDPSLAAAFVIIAGLFGAILAPLILTITKISDPFSRGLGIGTVSHVIGTSQAVKEGPIQGAVSSMAMGCAAILTSIILPWLYPIIQL</sequence>
<evidence type="ECO:0000313" key="6">
    <source>
        <dbReference type="EMBL" id="WVX82215.1"/>
    </source>
</evidence>
<comment type="subcellular location">
    <subcellularLocation>
        <location evidence="1">Membrane</location>
        <topology evidence="1">Multi-pass membrane protein</topology>
    </subcellularLocation>
</comment>
<evidence type="ECO:0000256" key="4">
    <source>
        <dbReference type="ARBA" id="ARBA00023136"/>
    </source>
</evidence>
<proteinExistence type="predicted"/>
<feature type="transmembrane region" description="Helical" evidence="5">
    <location>
        <begin position="65"/>
        <end position="83"/>
    </location>
</feature>
<keyword evidence="7" id="KW-1185">Reference proteome</keyword>
<feature type="transmembrane region" description="Helical" evidence="5">
    <location>
        <begin position="206"/>
        <end position="227"/>
    </location>
</feature>
<dbReference type="Proteomes" id="UP001357223">
    <property type="component" value="Chromosome"/>
</dbReference>
<evidence type="ECO:0000256" key="5">
    <source>
        <dbReference type="SAM" id="Phobius"/>
    </source>
</evidence>
<dbReference type="RefSeq" id="WP_338451119.1">
    <property type="nucleotide sequence ID" value="NZ_CP137640.1"/>
</dbReference>
<dbReference type="EMBL" id="CP137640">
    <property type="protein sequence ID" value="WVX82215.1"/>
    <property type="molecule type" value="Genomic_DNA"/>
</dbReference>
<evidence type="ECO:0000256" key="2">
    <source>
        <dbReference type="ARBA" id="ARBA00022692"/>
    </source>
</evidence>
<evidence type="ECO:0000313" key="7">
    <source>
        <dbReference type="Proteomes" id="UP001357223"/>
    </source>
</evidence>
<protein>
    <submittedName>
        <fullName evidence="6">LrgB family protein</fullName>
    </submittedName>
</protein>
<dbReference type="InterPro" id="IPR007300">
    <property type="entry name" value="CidB/LrgB"/>
</dbReference>
<dbReference type="PANTHER" id="PTHR30249:SF0">
    <property type="entry name" value="PLASTIDAL GLYCOLATE_GLYCERATE TRANSLOCATOR 1, CHLOROPLASTIC"/>
    <property type="match status" value="1"/>
</dbReference>
<name>A0ABZ2CER9_9BACI</name>
<accession>A0ABZ2CER9</accession>
<organism evidence="6 7">
    <name type="scientific">Niallia oryzisoli</name>
    <dbReference type="NCBI Taxonomy" id="1737571"/>
    <lineage>
        <taxon>Bacteria</taxon>
        <taxon>Bacillati</taxon>
        <taxon>Bacillota</taxon>
        <taxon>Bacilli</taxon>
        <taxon>Bacillales</taxon>
        <taxon>Bacillaceae</taxon>
        <taxon>Niallia</taxon>
    </lineage>
</organism>
<feature type="transmembrane region" description="Helical" evidence="5">
    <location>
        <begin position="150"/>
        <end position="172"/>
    </location>
</feature>
<keyword evidence="3 5" id="KW-1133">Transmembrane helix</keyword>
<keyword evidence="4 5" id="KW-0472">Membrane</keyword>
<evidence type="ECO:0000256" key="3">
    <source>
        <dbReference type="ARBA" id="ARBA00022989"/>
    </source>
</evidence>
<dbReference type="Pfam" id="PF04172">
    <property type="entry name" value="LrgB"/>
    <property type="match status" value="1"/>
</dbReference>
<dbReference type="PANTHER" id="PTHR30249">
    <property type="entry name" value="PUTATIVE SEROTONIN TRANSPORTER"/>
    <property type="match status" value="1"/>
</dbReference>
<evidence type="ECO:0000256" key="1">
    <source>
        <dbReference type="ARBA" id="ARBA00004141"/>
    </source>
</evidence>
<feature type="transmembrane region" description="Helical" evidence="5">
    <location>
        <begin position="6"/>
        <end position="26"/>
    </location>
</feature>
<feature type="transmembrane region" description="Helical" evidence="5">
    <location>
        <begin position="95"/>
        <end position="113"/>
    </location>
</feature>
<gene>
    <name evidence="6" type="ORF">R4Z09_04220</name>
</gene>
<feature type="transmembrane region" description="Helical" evidence="5">
    <location>
        <begin position="38"/>
        <end position="59"/>
    </location>
</feature>
<keyword evidence="2 5" id="KW-0812">Transmembrane</keyword>
<reference evidence="6 7" key="1">
    <citation type="submission" date="2023-10" db="EMBL/GenBank/DDBJ databases">
        <title>Niallia locisalis sp.nov. isolated from a salt pond sample.</title>
        <authorList>
            <person name="Li X.-J."/>
            <person name="Dong L."/>
        </authorList>
    </citation>
    <scope>NUCLEOTIDE SEQUENCE [LARGE SCALE GENOMIC DNA]</scope>
    <source>
        <strain evidence="6 7">DSM 29761</strain>
    </source>
</reference>